<feature type="transmembrane region" description="Helical" evidence="6">
    <location>
        <begin position="229"/>
        <end position="248"/>
    </location>
</feature>
<comment type="caution">
    <text evidence="8">The sequence shown here is derived from an EMBL/GenBank/DDBJ whole genome shotgun (WGS) entry which is preliminary data.</text>
</comment>
<reference evidence="8" key="1">
    <citation type="submission" date="2019-08" db="EMBL/GenBank/DDBJ databases">
        <title>The genome of the North American firefly Photinus pyralis.</title>
        <authorList>
            <consortium name="Photinus pyralis genome working group"/>
            <person name="Fallon T.R."/>
            <person name="Sander Lower S.E."/>
            <person name="Weng J.-K."/>
        </authorList>
    </citation>
    <scope>NUCLEOTIDE SEQUENCE</scope>
    <source>
        <strain evidence="8">TRF0915ILg1</strain>
        <tissue evidence="8">Whole body</tissue>
    </source>
</reference>
<feature type="transmembrane region" description="Helical" evidence="6">
    <location>
        <begin position="203"/>
        <end position="222"/>
    </location>
</feature>
<dbReference type="GO" id="GO:0022857">
    <property type="term" value="F:transmembrane transporter activity"/>
    <property type="evidence" value="ECO:0007669"/>
    <property type="project" value="InterPro"/>
</dbReference>
<feature type="region of interest" description="Disordered" evidence="5">
    <location>
        <begin position="1"/>
        <end position="29"/>
    </location>
</feature>
<accession>A0A8K0DEM9</accession>
<dbReference type="GO" id="GO:0016020">
    <property type="term" value="C:membrane"/>
    <property type="evidence" value="ECO:0007669"/>
    <property type="project" value="UniProtKB-SubCell"/>
</dbReference>
<dbReference type="Proteomes" id="UP000801492">
    <property type="component" value="Unassembled WGS sequence"/>
</dbReference>
<feature type="transmembrane region" description="Helical" evidence="6">
    <location>
        <begin position="288"/>
        <end position="309"/>
    </location>
</feature>
<protein>
    <recommendedName>
        <fullName evidence="7">Major facilitator superfamily (MFS) profile domain-containing protein</fullName>
    </recommendedName>
</protein>
<dbReference type="EMBL" id="VTPC01001385">
    <property type="protein sequence ID" value="KAF2902147.1"/>
    <property type="molecule type" value="Genomic_DNA"/>
</dbReference>
<feature type="domain" description="Major facilitator superfamily (MFS) profile" evidence="7">
    <location>
        <begin position="144"/>
        <end position="348"/>
    </location>
</feature>
<keyword evidence="9" id="KW-1185">Reference proteome</keyword>
<evidence type="ECO:0000256" key="6">
    <source>
        <dbReference type="SAM" id="Phobius"/>
    </source>
</evidence>
<dbReference type="InterPro" id="IPR036259">
    <property type="entry name" value="MFS_trans_sf"/>
</dbReference>
<evidence type="ECO:0000256" key="2">
    <source>
        <dbReference type="ARBA" id="ARBA00022692"/>
    </source>
</evidence>
<dbReference type="InterPro" id="IPR005828">
    <property type="entry name" value="MFS_sugar_transport-like"/>
</dbReference>
<gene>
    <name evidence="8" type="ORF">ILUMI_04037</name>
</gene>
<evidence type="ECO:0000256" key="4">
    <source>
        <dbReference type="ARBA" id="ARBA00023136"/>
    </source>
</evidence>
<evidence type="ECO:0000313" key="9">
    <source>
        <dbReference type="Proteomes" id="UP000801492"/>
    </source>
</evidence>
<comment type="subcellular location">
    <subcellularLocation>
        <location evidence="1">Membrane</location>
        <topology evidence="1">Multi-pass membrane protein</topology>
    </subcellularLocation>
</comment>
<dbReference type="PANTHER" id="PTHR24064">
    <property type="entry name" value="SOLUTE CARRIER FAMILY 22 MEMBER"/>
    <property type="match status" value="1"/>
</dbReference>
<feature type="transmembrane region" description="Helical" evidence="6">
    <location>
        <begin position="260"/>
        <end position="281"/>
    </location>
</feature>
<dbReference type="AlphaFoldDB" id="A0A8K0DEM9"/>
<dbReference type="SUPFAM" id="SSF103473">
    <property type="entry name" value="MFS general substrate transporter"/>
    <property type="match status" value="1"/>
</dbReference>
<proteinExistence type="predicted"/>
<dbReference type="Gene3D" id="1.20.1250.20">
    <property type="entry name" value="MFS general substrate transporter like domains"/>
    <property type="match status" value="1"/>
</dbReference>
<feature type="transmembrane region" description="Helical" evidence="6">
    <location>
        <begin position="83"/>
        <end position="105"/>
    </location>
</feature>
<evidence type="ECO:0000256" key="1">
    <source>
        <dbReference type="ARBA" id="ARBA00004141"/>
    </source>
</evidence>
<evidence type="ECO:0000256" key="5">
    <source>
        <dbReference type="SAM" id="MobiDB-lite"/>
    </source>
</evidence>
<feature type="transmembrane region" description="Helical" evidence="6">
    <location>
        <begin position="315"/>
        <end position="336"/>
    </location>
</feature>
<evidence type="ECO:0000313" key="8">
    <source>
        <dbReference type="EMBL" id="KAF2902147.1"/>
    </source>
</evidence>
<dbReference type="PROSITE" id="PS50850">
    <property type="entry name" value="MFS"/>
    <property type="match status" value="1"/>
</dbReference>
<keyword evidence="4 6" id="KW-0472">Membrane</keyword>
<keyword evidence="2 6" id="KW-0812">Transmembrane</keyword>
<evidence type="ECO:0000256" key="3">
    <source>
        <dbReference type="ARBA" id="ARBA00022989"/>
    </source>
</evidence>
<dbReference type="OrthoDB" id="6884957at2759"/>
<evidence type="ECO:0000259" key="7">
    <source>
        <dbReference type="PROSITE" id="PS50850"/>
    </source>
</evidence>
<organism evidence="8 9">
    <name type="scientific">Ignelater luminosus</name>
    <name type="common">Cucubano</name>
    <name type="synonym">Pyrophorus luminosus</name>
    <dbReference type="NCBI Taxonomy" id="2038154"/>
    <lineage>
        <taxon>Eukaryota</taxon>
        <taxon>Metazoa</taxon>
        <taxon>Ecdysozoa</taxon>
        <taxon>Arthropoda</taxon>
        <taxon>Hexapoda</taxon>
        <taxon>Insecta</taxon>
        <taxon>Pterygota</taxon>
        <taxon>Neoptera</taxon>
        <taxon>Endopterygota</taxon>
        <taxon>Coleoptera</taxon>
        <taxon>Polyphaga</taxon>
        <taxon>Elateriformia</taxon>
        <taxon>Elateroidea</taxon>
        <taxon>Elateridae</taxon>
        <taxon>Agrypninae</taxon>
        <taxon>Pyrophorini</taxon>
        <taxon>Ignelater</taxon>
    </lineage>
</organism>
<sequence>MPPQGDLPETHETDKLPPNSFEMIPAIGGGKTGYTNTAFVGDSSDKSHNKEIKKTEKAEKDGDSFEFDDLLPYIGEFGLYQKILFLLMIPFACFVAFVYFTQIFITVTPEQHWCRVPELENLTREERVLLAIPRGAGGLEKCRVYAVNFTEILLRGVKEPDPSWPTKPCDNGWEYNYTTADVPYASIASELDWVCEQAALPTISQAIFFGGAILGGLLFGWLADSKGRIPALVGTNLMGFAAGIGTAFCNSFWTFCLCRFLVGMAFDNCFTMMYILVLEYVGPKWRTFVANMSIALFFTFAASILPWIAWFLGDWRMLCIATSAPLLLAVFTPWCVPESARLELIFKF</sequence>
<dbReference type="InterPro" id="IPR020846">
    <property type="entry name" value="MFS_dom"/>
</dbReference>
<dbReference type="Pfam" id="PF00083">
    <property type="entry name" value="Sugar_tr"/>
    <property type="match status" value="1"/>
</dbReference>
<name>A0A8K0DEM9_IGNLU</name>
<keyword evidence="3 6" id="KW-1133">Transmembrane helix</keyword>